<protein>
    <submittedName>
        <fullName evidence="2">Uncharacterized protein</fullName>
    </submittedName>
</protein>
<feature type="transmembrane region" description="Helical" evidence="1">
    <location>
        <begin position="6"/>
        <end position="31"/>
    </location>
</feature>
<evidence type="ECO:0000313" key="2">
    <source>
        <dbReference type="EMBL" id="MPM12007.1"/>
    </source>
</evidence>
<evidence type="ECO:0000256" key="1">
    <source>
        <dbReference type="SAM" id="Phobius"/>
    </source>
</evidence>
<keyword evidence="1" id="KW-1133">Transmembrane helix</keyword>
<name>A0A644X7V1_9ZZZZ</name>
<accession>A0A644X7V1</accession>
<gene>
    <name evidence="2" type="ORF">SDC9_58358</name>
</gene>
<dbReference type="EMBL" id="VSSQ01001910">
    <property type="protein sequence ID" value="MPM12007.1"/>
    <property type="molecule type" value="Genomic_DNA"/>
</dbReference>
<keyword evidence="1" id="KW-0472">Membrane</keyword>
<sequence>MSTIVPATFDACVVTINFVFSFIAFFISSGFKNPSLSHLTMVFSIPSFSKDFIGLITELCSILVVIIWSPFLTTPLIARFNESVALFVNTIVIGLSILNNFAIFSLASYISLAALIANL</sequence>
<reference evidence="2" key="1">
    <citation type="submission" date="2019-08" db="EMBL/GenBank/DDBJ databases">
        <authorList>
            <person name="Kucharzyk K."/>
            <person name="Murdoch R.W."/>
            <person name="Higgins S."/>
            <person name="Loffler F."/>
        </authorList>
    </citation>
    <scope>NUCLEOTIDE SEQUENCE</scope>
</reference>
<organism evidence="2">
    <name type="scientific">bioreactor metagenome</name>
    <dbReference type="NCBI Taxonomy" id="1076179"/>
    <lineage>
        <taxon>unclassified sequences</taxon>
        <taxon>metagenomes</taxon>
        <taxon>ecological metagenomes</taxon>
    </lineage>
</organism>
<keyword evidence="1" id="KW-0812">Transmembrane</keyword>
<comment type="caution">
    <text evidence="2">The sequence shown here is derived from an EMBL/GenBank/DDBJ whole genome shotgun (WGS) entry which is preliminary data.</text>
</comment>
<feature type="transmembrane region" description="Helical" evidence="1">
    <location>
        <begin position="91"/>
        <end position="117"/>
    </location>
</feature>
<proteinExistence type="predicted"/>
<feature type="transmembrane region" description="Helical" evidence="1">
    <location>
        <begin position="52"/>
        <end position="71"/>
    </location>
</feature>
<dbReference type="AlphaFoldDB" id="A0A644X7V1"/>